<dbReference type="SMART" id="SM00448">
    <property type="entry name" value="REC"/>
    <property type="match status" value="1"/>
</dbReference>
<proteinExistence type="predicted"/>
<keyword evidence="3 4" id="KW-0597">Phosphoprotein</keyword>
<dbReference type="InterPro" id="IPR003594">
    <property type="entry name" value="HATPase_dom"/>
</dbReference>
<accession>A0A1F7S0W8</accession>
<evidence type="ECO:0000256" key="4">
    <source>
        <dbReference type="PROSITE-ProRule" id="PRU00169"/>
    </source>
</evidence>
<dbReference type="AlphaFoldDB" id="A0A1F7S0W8"/>
<dbReference type="InterPro" id="IPR011006">
    <property type="entry name" value="CheY-like_superfamily"/>
</dbReference>
<feature type="domain" description="Histidine kinase" evidence="5">
    <location>
        <begin position="1"/>
        <end position="97"/>
    </location>
</feature>
<dbReference type="Pfam" id="PF00072">
    <property type="entry name" value="Response_reg"/>
    <property type="match status" value="1"/>
</dbReference>
<dbReference type="EC" id="2.7.13.3" evidence="2"/>
<protein>
    <recommendedName>
        <fullName evidence="2">histidine kinase</fullName>
        <ecNumber evidence="2">2.7.13.3</ecNumber>
    </recommendedName>
</protein>
<evidence type="ECO:0000313" key="8">
    <source>
        <dbReference type="Proteomes" id="UP000179266"/>
    </source>
</evidence>
<name>A0A1F7S0W8_9BACT</name>
<dbReference type="InterPro" id="IPR005467">
    <property type="entry name" value="His_kinase_dom"/>
</dbReference>
<evidence type="ECO:0000313" key="7">
    <source>
        <dbReference type="EMBL" id="OGL46747.1"/>
    </source>
</evidence>
<dbReference type="SUPFAM" id="SSF55874">
    <property type="entry name" value="ATPase domain of HSP90 chaperone/DNA topoisomerase II/histidine kinase"/>
    <property type="match status" value="1"/>
</dbReference>
<dbReference type="PROSITE" id="PS50109">
    <property type="entry name" value="HIS_KIN"/>
    <property type="match status" value="1"/>
</dbReference>
<organism evidence="7 8">
    <name type="scientific">Candidatus Schekmanbacteria bacterium RBG_13_48_7</name>
    <dbReference type="NCBI Taxonomy" id="1817878"/>
    <lineage>
        <taxon>Bacteria</taxon>
        <taxon>Candidatus Schekmaniibacteriota</taxon>
    </lineage>
</organism>
<comment type="caution">
    <text evidence="7">The sequence shown here is derived from an EMBL/GenBank/DDBJ whole genome shotgun (WGS) entry which is preliminary data.</text>
</comment>
<dbReference type="InterPro" id="IPR036890">
    <property type="entry name" value="HATPase_C_sf"/>
</dbReference>
<dbReference type="SMART" id="SM00387">
    <property type="entry name" value="HATPase_c"/>
    <property type="match status" value="1"/>
</dbReference>
<feature type="domain" description="Response regulatory" evidence="6">
    <location>
        <begin position="119"/>
        <end position="235"/>
    </location>
</feature>
<comment type="catalytic activity">
    <reaction evidence="1">
        <text>ATP + protein L-histidine = ADP + protein N-phospho-L-histidine.</text>
        <dbReference type="EC" id="2.7.13.3"/>
    </reaction>
</comment>
<dbReference type="InterPro" id="IPR001789">
    <property type="entry name" value="Sig_transdc_resp-reg_receiver"/>
</dbReference>
<dbReference type="InterPro" id="IPR004358">
    <property type="entry name" value="Sig_transdc_His_kin-like_C"/>
</dbReference>
<dbReference type="PRINTS" id="PR00344">
    <property type="entry name" value="BCTRLSENSOR"/>
</dbReference>
<evidence type="ECO:0000256" key="2">
    <source>
        <dbReference type="ARBA" id="ARBA00012438"/>
    </source>
</evidence>
<dbReference type="PANTHER" id="PTHR43547:SF2">
    <property type="entry name" value="HYBRID SIGNAL TRANSDUCTION HISTIDINE KINASE C"/>
    <property type="match status" value="1"/>
</dbReference>
<feature type="modified residue" description="4-aspartylphosphate" evidence="4">
    <location>
        <position position="170"/>
    </location>
</feature>
<dbReference type="PROSITE" id="PS50110">
    <property type="entry name" value="RESPONSE_REGULATORY"/>
    <property type="match status" value="1"/>
</dbReference>
<dbReference type="Pfam" id="PF02518">
    <property type="entry name" value="HATPase_c"/>
    <property type="match status" value="1"/>
</dbReference>
<evidence type="ECO:0000259" key="6">
    <source>
        <dbReference type="PROSITE" id="PS50110"/>
    </source>
</evidence>
<dbReference type="SUPFAM" id="SSF52172">
    <property type="entry name" value="CheY-like"/>
    <property type="match status" value="1"/>
</dbReference>
<reference evidence="7 8" key="1">
    <citation type="journal article" date="2016" name="Nat. Commun.">
        <title>Thousands of microbial genomes shed light on interconnected biogeochemical processes in an aquifer system.</title>
        <authorList>
            <person name="Anantharaman K."/>
            <person name="Brown C.T."/>
            <person name="Hug L.A."/>
            <person name="Sharon I."/>
            <person name="Castelle C.J."/>
            <person name="Probst A.J."/>
            <person name="Thomas B.C."/>
            <person name="Singh A."/>
            <person name="Wilkins M.J."/>
            <person name="Karaoz U."/>
            <person name="Brodie E.L."/>
            <person name="Williams K.H."/>
            <person name="Hubbard S.S."/>
            <person name="Banfield J.F."/>
        </authorList>
    </citation>
    <scope>NUCLEOTIDE SEQUENCE [LARGE SCALE GENOMIC DNA]</scope>
</reference>
<dbReference type="Proteomes" id="UP000179266">
    <property type="component" value="Unassembled WGS sequence"/>
</dbReference>
<evidence type="ECO:0000259" key="5">
    <source>
        <dbReference type="PROSITE" id="PS50109"/>
    </source>
</evidence>
<evidence type="ECO:0000256" key="1">
    <source>
        <dbReference type="ARBA" id="ARBA00000085"/>
    </source>
</evidence>
<dbReference type="Gene3D" id="3.30.565.10">
    <property type="entry name" value="Histidine kinase-like ATPase, C-terminal domain"/>
    <property type="match status" value="1"/>
</dbReference>
<evidence type="ECO:0000256" key="3">
    <source>
        <dbReference type="ARBA" id="ARBA00022553"/>
    </source>
</evidence>
<sequence length="237" mass="26409">MIETSNVYFNDEYAKIHVDTQPGPHVMMAIMDTGRGIDKEIFPHIFEPFFTTKEISKGTGLGLSTVYSIVHQSDGTIQAESEAGHGATFKIFLPQVNINSETVNEKKMYSSKNYKGTETILVVEDDDAVRDVISQLLTAHGYKVLGESSGEEALILSEKYNGVIDLIITDVIMIGMHGKELVDILLQQLPKLKVLYISGYMDDTLANYSILNEGVNFLRKPFDADLLISEVRKILDN</sequence>
<dbReference type="PANTHER" id="PTHR43547">
    <property type="entry name" value="TWO-COMPONENT HISTIDINE KINASE"/>
    <property type="match status" value="1"/>
</dbReference>
<dbReference type="GO" id="GO:0000155">
    <property type="term" value="F:phosphorelay sensor kinase activity"/>
    <property type="evidence" value="ECO:0007669"/>
    <property type="project" value="TreeGrafter"/>
</dbReference>
<dbReference type="EMBL" id="MGDD01000115">
    <property type="protein sequence ID" value="OGL46747.1"/>
    <property type="molecule type" value="Genomic_DNA"/>
</dbReference>
<dbReference type="Gene3D" id="3.40.50.2300">
    <property type="match status" value="1"/>
</dbReference>
<gene>
    <name evidence="7" type="ORF">A2161_18355</name>
</gene>